<name>A0AAV5INP9_9ROSI</name>
<reference evidence="1 2" key="1">
    <citation type="journal article" date="2021" name="Commun. Biol.">
        <title>The genome of Shorea leprosula (Dipterocarpaceae) highlights the ecological relevance of drought in aseasonal tropical rainforests.</title>
        <authorList>
            <person name="Ng K.K.S."/>
            <person name="Kobayashi M.J."/>
            <person name="Fawcett J.A."/>
            <person name="Hatakeyama M."/>
            <person name="Paape T."/>
            <person name="Ng C.H."/>
            <person name="Ang C.C."/>
            <person name="Tnah L.H."/>
            <person name="Lee C.T."/>
            <person name="Nishiyama T."/>
            <person name="Sese J."/>
            <person name="O'Brien M.J."/>
            <person name="Copetti D."/>
            <person name="Mohd Noor M.I."/>
            <person name="Ong R.C."/>
            <person name="Putra M."/>
            <person name="Sireger I.Z."/>
            <person name="Indrioko S."/>
            <person name="Kosugi Y."/>
            <person name="Izuno A."/>
            <person name="Isagi Y."/>
            <person name="Lee S.L."/>
            <person name="Shimizu K.K."/>
        </authorList>
    </citation>
    <scope>NUCLEOTIDE SEQUENCE [LARGE SCALE GENOMIC DNA]</scope>
    <source>
        <strain evidence="1">214</strain>
    </source>
</reference>
<comment type="caution">
    <text evidence="1">The sequence shown here is derived from an EMBL/GenBank/DDBJ whole genome shotgun (WGS) entry which is preliminary data.</text>
</comment>
<accession>A0AAV5INP9</accession>
<keyword evidence="2" id="KW-1185">Reference proteome</keyword>
<protein>
    <submittedName>
        <fullName evidence="1">Uncharacterized protein</fullName>
    </submittedName>
</protein>
<dbReference type="Proteomes" id="UP001054252">
    <property type="component" value="Unassembled WGS sequence"/>
</dbReference>
<dbReference type="EMBL" id="BPVZ01000017">
    <property type="protein sequence ID" value="GKV01484.1"/>
    <property type="molecule type" value="Genomic_DNA"/>
</dbReference>
<organism evidence="1 2">
    <name type="scientific">Rubroshorea leprosula</name>
    <dbReference type="NCBI Taxonomy" id="152421"/>
    <lineage>
        <taxon>Eukaryota</taxon>
        <taxon>Viridiplantae</taxon>
        <taxon>Streptophyta</taxon>
        <taxon>Embryophyta</taxon>
        <taxon>Tracheophyta</taxon>
        <taxon>Spermatophyta</taxon>
        <taxon>Magnoliopsida</taxon>
        <taxon>eudicotyledons</taxon>
        <taxon>Gunneridae</taxon>
        <taxon>Pentapetalae</taxon>
        <taxon>rosids</taxon>
        <taxon>malvids</taxon>
        <taxon>Malvales</taxon>
        <taxon>Dipterocarpaceae</taxon>
        <taxon>Rubroshorea</taxon>
    </lineage>
</organism>
<dbReference type="AlphaFoldDB" id="A0AAV5INP9"/>
<evidence type="ECO:0000313" key="1">
    <source>
        <dbReference type="EMBL" id="GKV01484.1"/>
    </source>
</evidence>
<gene>
    <name evidence="1" type="ORF">SLEP1_g14034</name>
</gene>
<sequence>MHRQEGNKGVLSLGLPDAELTWTELSQVQSGKSELNHHINLAIMPGDCRCLSPSSTSSTLFS</sequence>
<evidence type="ECO:0000313" key="2">
    <source>
        <dbReference type="Proteomes" id="UP001054252"/>
    </source>
</evidence>
<proteinExistence type="predicted"/>